<evidence type="ECO:0000313" key="2">
    <source>
        <dbReference type="EMBL" id="CAI6352560.1"/>
    </source>
</evidence>
<feature type="domain" description="BESS" evidence="1">
    <location>
        <begin position="68"/>
        <end position="102"/>
    </location>
</feature>
<protein>
    <recommendedName>
        <fullName evidence="1">BESS domain-containing protein</fullName>
    </recommendedName>
</protein>
<accession>A0AAV0W9J6</accession>
<gene>
    <name evidence="2" type="ORF">MEUPH1_LOCUS8784</name>
</gene>
<proteinExistence type="predicted"/>
<keyword evidence="3" id="KW-1185">Reference proteome</keyword>
<evidence type="ECO:0000259" key="1">
    <source>
        <dbReference type="Pfam" id="PF02944"/>
    </source>
</evidence>
<reference evidence="2 3" key="1">
    <citation type="submission" date="2023-01" db="EMBL/GenBank/DDBJ databases">
        <authorList>
            <person name="Whitehead M."/>
        </authorList>
    </citation>
    <scope>NUCLEOTIDE SEQUENCE [LARGE SCALE GENOMIC DNA]</scope>
</reference>
<comment type="caution">
    <text evidence="2">The sequence shown here is derived from an EMBL/GenBank/DDBJ whole genome shotgun (WGS) entry which is preliminary data.</text>
</comment>
<sequence length="188" mass="21684">MSKALETLIISEVERETSLNEIGNQHGFVTGRSTITAMKSLYSWAKDFQNTLVEFMKNPPLKPPEEFDADKAFLRVLSFLPDLKKMNDTQKLDLKLEFMNAVKRIITAPPPNNIIYPSYTDYSNQQNLTYHLIHHPSNAFLPHFQTSFSPYSYPAALNNPVTSNNEEDHIKFNLIITIFYFNIFKGFV</sequence>
<evidence type="ECO:0000313" key="3">
    <source>
        <dbReference type="Proteomes" id="UP001160148"/>
    </source>
</evidence>
<name>A0AAV0W9J6_9HEMI</name>
<dbReference type="GO" id="GO:0003677">
    <property type="term" value="F:DNA binding"/>
    <property type="evidence" value="ECO:0007669"/>
    <property type="project" value="InterPro"/>
</dbReference>
<dbReference type="Proteomes" id="UP001160148">
    <property type="component" value="Unassembled WGS sequence"/>
</dbReference>
<dbReference type="InterPro" id="IPR004210">
    <property type="entry name" value="BESS_motif"/>
</dbReference>
<dbReference type="EMBL" id="CARXXK010000002">
    <property type="protein sequence ID" value="CAI6352560.1"/>
    <property type="molecule type" value="Genomic_DNA"/>
</dbReference>
<dbReference type="Pfam" id="PF02944">
    <property type="entry name" value="BESS"/>
    <property type="match status" value="1"/>
</dbReference>
<dbReference type="AlphaFoldDB" id="A0AAV0W9J6"/>
<organism evidence="2 3">
    <name type="scientific">Macrosiphum euphorbiae</name>
    <name type="common">potato aphid</name>
    <dbReference type="NCBI Taxonomy" id="13131"/>
    <lineage>
        <taxon>Eukaryota</taxon>
        <taxon>Metazoa</taxon>
        <taxon>Ecdysozoa</taxon>
        <taxon>Arthropoda</taxon>
        <taxon>Hexapoda</taxon>
        <taxon>Insecta</taxon>
        <taxon>Pterygota</taxon>
        <taxon>Neoptera</taxon>
        <taxon>Paraneoptera</taxon>
        <taxon>Hemiptera</taxon>
        <taxon>Sternorrhyncha</taxon>
        <taxon>Aphidomorpha</taxon>
        <taxon>Aphidoidea</taxon>
        <taxon>Aphididae</taxon>
        <taxon>Macrosiphini</taxon>
        <taxon>Macrosiphum</taxon>
    </lineage>
</organism>